<keyword evidence="2" id="KW-1185">Reference proteome</keyword>
<dbReference type="AlphaFoldDB" id="A0A1U7DDW6"/>
<proteinExistence type="predicted"/>
<sequence>MPLDVLVIGFSVTADPRTFVEMAQGRPGVAERYRLGRVAIGGITVHGLRFLLPGILQRHRPDLVVLEIGTTGFRTRPEPDAKYAHSVAQVMDLLQGQGQRTAVFDLPRKETPDPDWQAALHEAEARARGFAYRSWPLDEGLLRDYVHASPEGHEVYADRLLTLVDEAFAGPGPHPGGTGDFPLMSLPLADHAPADLARLSFRRTGFETEMVSLPEGRSLRVPLPPGMRLAGLTLLRGPSTGEVALRCGDADLRHMAYDQWSYYTRFAVWNIWPREGDHVEITQCPGVPEIDLLKGDKTTGPRVGQLGHLLLERSAAV</sequence>
<accession>A0A1U7DDW6</accession>
<dbReference type="GO" id="GO:0016788">
    <property type="term" value="F:hydrolase activity, acting on ester bonds"/>
    <property type="evidence" value="ECO:0007669"/>
    <property type="project" value="UniProtKB-ARBA"/>
</dbReference>
<dbReference type="Proteomes" id="UP000186559">
    <property type="component" value="Plasmid pTPRO6"/>
</dbReference>
<dbReference type="KEGG" id="tpro:Ga0080559_TMP5251"/>
<evidence type="ECO:0000313" key="1">
    <source>
        <dbReference type="EMBL" id="APX26351.1"/>
    </source>
</evidence>
<name>A0A1U7DDW6_9RHOB</name>
<dbReference type="RefSeq" id="WP_076625983.1">
    <property type="nucleotide sequence ID" value="NZ_BMEW01000010.1"/>
</dbReference>
<dbReference type="CDD" id="cd00229">
    <property type="entry name" value="SGNH_hydrolase"/>
    <property type="match status" value="1"/>
</dbReference>
<reference evidence="1 2" key="1">
    <citation type="submission" date="2016-03" db="EMBL/GenBank/DDBJ databases">
        <title>Deep-sea bacteria in the southern Pacific.</title>
        <authorList>
            <person name="Tang K."/>
        </authorList>
    </citation>
    <scope>NUCLEOTIDE SEQUENCE [LARGE SCALE GENOMIC DNA]</scope>
    <source>
        <strain evidence="1 2">JLT2016</strain>
        <plasmid evidence="2">Plasmid ptpro6</plasmid>
    </source>
</reference>
<dbReference type="EMBL" id="CP014802">
    <property type="protein sequence ID" value="APX26351.1"/>
    <property type="molecule type" value="Genomic_DNA"/>
</dbReference>
<dbReference type="InterPro" id="IPR036514">
    <property type="entry name" value="SGNH_hydro_sf"/>
</dbReference>
<protein>
    <submittedName>
        <fullName evidence="1">Uncharacterized protein</fullName>
    </submittedName>
</protein>
<dbReference type="SUPFAM" id="SSF52266">
    <property type="entry name" value="SGNH hydrolase"/>
    <property type="match status" value="1"/>
</dbReference>
<dbReference type="Gene3D" id="3.40.50.1110">
    <property type="entry name" value="SGNH hydrolase"/>
    <property type="match status" value="1"/>
</dbReference>
<keyword evidence="1" id="KW-0614">Plasmid</keyword>
<organism evidence="1 2">
    <name type="scientific">Salipiger profundus</name>
    <dbReference type="NCBI Taxonomy" id="1229727"/>
    <lineage>
        <taxon>Bacteria</taxon>
        <taxon>Pseudomonadati</taxon>
        <taxon>Pseudomonadota</taxon>
        <taxon>Alphaproteobacteria</taxon>
        <taxon>Rhodobacterales</taxon>
        <taxon>Roseobacteraceae</taxon>
        <taxon>Salipiger</taxon>
    </lineage>
</organism>
<evidence type="ECO:0000313" key="2">
    <source>
        <dbReference type="Proteomes" id="UP000186559"/>
    </source>
</evidence>
<gene>
    <name evidence="1" type="ORF">Ga0080559_TMP5251</name>
</gene>
<geneLocation type="plasmid" evidence="2">
    <name>ptpro6</name>
</geneLocation>